<dbReference type="AlphaFoldDB" id="A0AA96RP25"/>
<evidence type="ECO:0000256" key="1">
    <source>
        <dbReference type="SAM" id="SignalP"/>
    </source>
</evidence>
<dbReference type="SUPFAM" id="SSF49384">
    <property type="entry name" value="Carbohydrate-binding domain"/>
    <property type="match status" value="1"/>
</dbReference>
<gene>
    <name evidence="3" type="ORF">MJB10_09055</name>
</gene>
<dbReference type="GO" id="GO:0030246">
    <property type="term" value="F:carbohydrate binding"/>
    <property type="evidence" value="ECO:0007669"/>
    <property type="project" value="InterPro"/>
</dbReference>
<dbReference type="GO" id="GO:0000272">
    <property type="term" value="P:polysaccharide catabolic process"/>
    <property type="evidence" value="ECO:0007669"/>
    <property type="project" value="InterPro"/>
</dbReference>
<dbReference type="RefSeq" id="WP_314803756.1">
    <property type="nucleotide sequence ID" value="NZ_CP130319.1"/>
</dbReference>
<feature type="domain" description="SLH" evidence="2">
    <location>
        <begin position="163"/>
        <end position="226"/>
    </location>
</feature>
<dbReference type="CDD" id="cd08547">
    <property type="entry name" value="Type_II_cohesin"/>
    <property type="match status" value="1"/>
</dbReference>
<dbReference type="Pfam" id="PF00395">
    <property type="entry name" value="SLH"/>
    <property type="match status" value="3"/>
</dbReference>
<feature type="signal peptide" evidence="1">
    <location>
        <begin position="1"/>
        <end position="27"/>
    </location>
</feature>
<sequence>MVMRKWLHTCLSLVILMSLISPTAAWASEASSPSTYSMVVSNKLPAKDETIEVIIVGHALVDVYAFEINVEYDPTRLTFIDAKTSVPGFSVPPILKDKQIQLAHTQVGKDKGLEGDQTLMKLRFKALQNGKAEVILRNVRVVDSKLVSTTKLTDMSTMLNILSTLSFDDMADFDWAIEAIEALAAKGIVNGTGDRTFSPGAAVTRADYLVLLMRALGLQGGGGEPFADVDNEAYYAQPIAAARELGIVQGDEGNQFHPKASITREDMMVLTHRALRATKYLQAASKVSELASFDDADTISDYAVESVAALVESGLIHGFADGIHPQETTNRAQAVVLIHNLLTYIQKGTR</sequence>
<dbReference type="KEGG" id="proo:MJB10_09055"/>
<dbReference type="Pfam" id="PF00963">
    <property type="entry name" value="Cohesin"/>
    <property type="match status" value="1"/>
</dbReference>
<dbReference type="Proteomes" id="UP001304650">
    <property type="component" value="Chromosome"/>
</dbReference>
<keyword evidence="1" id="KW-0732">Signal</keyword>
<dbReference type="PROSITE" id="PS51272">
    <property type="entry name" value="SLH"/>
    <property type="match status" value="3"/>
</dbReference>
<feature type="chain" id="PRO_5041667827" evidence="1">
    <location>
        <begin position="28"/>
        <end position="350"/>
    </location>
</feature>
<keyword evidence="4" id="KW-1185">Reference proteome</keyword>
<evidence type="ECO:0000313" key="3">
    <source>
        <dbReference type="EMBL" id="WNR46222.1"/>
    </source>
</evidence>
<protein>
    <submittedName>
        <fullName evidence="3">S-layer homology domain-containing protein</fullName>
    </submittedName>
</protein>
<dbReference type="EMBL" id="CP130319">
    <property type="protein sequence ID" value="WNR46222.1"/>
    <property type="molecule type" value="Genomic_DNA"/>
</dbReference>
<feature type="domain" description="SLH" evidence="2">
    <location>
        <begin position="227"/>
        <end position="285"/>
    </location>
</feature>
<evidence type="ECO:0000313" key="4">
    <source>
        <dbReference type="Proteomes" id="UP001304650"/>
    </source>
</evidence>
<reference evidence="3" key="1">
    <citation type="submission" date="2022-02" db="EMBL/GenBank/DDBJ databases">
        <title>Paenibacillus sp. MBLB1832 Whole Genome Shotgun Sequencing.</title>
        <authorList>
            <person name="Hwang C.Y."/>
            <person name="Cho E.-S."/>
            <person name="Seo M.-J."/>
        </authorList>
    </citation>
    <scope>NUCLEOTIDE SEQUENCE</scope>
    <source>
        <strain evidence="3">MBLB1832</strain>
    </source>
</reference>
<dbReference type="Gene3D" id="2.60.40.680">
    <property type="match status" value="1"/>
</dbReference>
<evidence type="ECO:0000259" key="2">
    <source>
        <dbReference type="PROSITE" id="PS51272"/>
    </source>
</evidence>
<proteinExistence type="predicted"/>
<name>A0AA96RP25_9BACL</name>
<feature type="domain" description="SLH" evidence="2">
    <location>
        <begin position="290"/>
        <end position="350"/>
    </location>
</feature>
<accession>A0AA96RP25</accession>
<organism evidence="3 4">
    <name type="scientific">Paenibacillus roseopurpureus</name>
    <dbReference type="NCBI Taxonomy" id="2918901"/>
    <lineage>
        <taxon>Bacteria</taxon>
        <taxon>Bacillati</taxon>
        <taxon>Bacillota</taxon>
        <taxon>Bacilli</taxon>
        <taxon>Bacillales</taxon>
        <taxon>Paenibacillaceae</taxon>
        <taxon>Paenibacillus</taxon>
    </lineage>
</organism>
<dbReference type="InterPro" id="IPR008965">
    <property type="entry name" value="CBM2/CBM3_carb-bd_dom_sf"/>
</dbReference>
<dbReference type="InterPro" id="IPR001119">
    <property type="entry name" value="SLH_dom"/>
</dbReference>
<dbReference type="InterPro" id="IPR002102">
    <property type="entry name" value="Cohesin_dom"/>
</dbReference>